<evidence type="ECO:0000256" key="3">
    <source>
        <dbReference type="ARBA" id="ARBA00022553"/>
    </source>
</evidence>
<organism evidence="14 15">
    <name type="scientific">Rhizoctonia solani</name>
    <dbReference type="NCBI Taxonomy" id="456999"/>
    <lineage>
        <taxon>Eukaryota</taxon>
        <taxon>Fungi</taxon>
        <taxon>Dikarya</taxon>
        <taxon>Basidiomycota</taxon>
        <taxon>Agaricomycotina</taxon>
        <taxon>Agaricomycetes</taxon>
        <taxon>Cantharellales</taxon>
        <taxon>Ceratobasidiaceae</taxon>
        <taxon>Rhizoctonia</taxon>
    </lineage>
</organism>
<keyword evidence="5 11" id="KW-0378">Hydrolase</keyword>
<keyword evidence="6 9" id="KW-0862">Zinc</keyword>
<evidence type="ECO:0000313" key="15">
    <source>
        <dbReference type="Proteomes" id="UP000663861"/>
    </source>
</evidence>
<dbReference type="Proteomes" id="UP000663861">
    <property type="component" value="Unassembled WGS sequence"/>
</dbReference>
<keyword evidence="7 9" id="KW-0460">Magnesium</keyword>
<reference evidence="14" key="1">
    <citation type="submission" date="2021-01" db="EMBL/GenBank/DDBJ databases">
        <authorList>
            <person name="Kaushik A."/>
        </authorList>
    </citation>
    <scope>NUCLEOTIDE SEQUENCE</scope>
    <source>
        <strain evidence="14">AG4-RS23</strain>
    </source>
</reference>
<dbReference type="PROSITE" id="PS00123">
    <property type="entry name" value="ALKALINE_PHOSPHATASE"/>
    <property type="match status" value="1"/>
</dbReference>
<feature type="binding site" evidence="9">
    <location>
        <position position="421"/>
    </location>
    <ligand>
        <name>Zn(2+)</name>
        <dbReference type="ChEBI" id="CHEBI:29105"/>
        <label>2</label>
    </ligand>
</feature>
<keyword evidence="13" id="KW-0732">Signal</keyword>
<name>A0A8H3C3R9_9AGAM</name>
<dbReference type="PRINTS" id="PR00113">
    <property type="entry name" value="ALKPHPHTASE"/>
</dbReference>
<feature type="signal peptide" evidence="13">
    <location>
        <begin position="1"/>
        <end position="25"/>
    </location>
</feature>
<evidence type="ECO:0000256" key="6">
    <source>
        <dbReference type="ARBA" id="ARBA00022833"/>
    </source>
</evidence>
<feature type="region of interest" description="Disordered" evidence="12">
    <location>
        <begin position="55"/>
        <end position="129"/>
    </location>
</feature>
<accession>A0A8H3C3R9</accession>
<dbReference type="InterPro" id="IPR001952">
    <property type="entry name" value="Alkaline_phosphatase"/>
</dbReference>
<feature type="chain" id="PRO_5034851295" description="Alkaline phosphatase" evidence="13">
    <location>
        <begin position="26"/>
        <end position="643"/>
    </location>
</feature>
<dbReference type="Gene3D" id="3.40.720.10">
    <property type="entry name" value="Alkaline Phosphatase, subunit A"/>
    <property type="match status" value="1"/>
</dbReference>
<feature type="binding site" evidence="9">
    <location>
        <position position="464"/>
    </location>
    <ligand>
        <name>Zn(2+)</name>
        <dbReference type="ChEBI" id="CHEBI:29105"/>
        <label>2</label>
    </ligand>
</feature>
<evidence type="ECO:0000256" key="12">
    <source>
        <dbReference type="SAM" id="MobiDB-lite"/>
    </source>
</evidence>
<dbReference type="InterPro" id="IPR018299">
    <property type="entry name" value="Alkaline_phosphatase_AS"/>
</dbReference>
<feature type="binding site" evidence="9">
    <location>
        <position position="463"/>
    </location>
    <ligand>
        <name>Zn(2+)</name>
        <dbReference type="ChEBI" id="CHEBI:29105"/>
        <label>2</label>
    </ligand>
</feature>
<sequence length="643" mass="69928">MPQSSVKVSYVALVASALWAPLVSCDEHQLPKVAVRQASNTCPNVPLQTSWQYVAPPKNSKLDHGPPNVPQGKAWNGQPKPGGPKGSQTSWQYVAPPKNSKLDHGPPNVPQGKAWNGQPKPGGPKGSKKVRNLILTIPDGFGPASEVFARDFVQWNNTATGWNRQVKTSFYSVQMRTRPASEVFARDFVQWNNTATGWNRQLGSDKVQIGSIRTRSTDSYVTDSSASATAYSCAIKTYNGAVGIDEDGNPCATVLEAAKRAGYTTGMVVTSRITHATPASFSSHIYDREAEPTIAEQIVGDQPLGRVTDLILGGGLSMFWPNTTAGSSRKDGRDLLAEAKKAGFNVFTTRAGFDALKGGKSAKLPYMGLFTPSHMSYDVDRDPAVEPSLLEMTKTALETLKQATRNTKKGFFIMIEASRIDHAAHANDPVGHLHEIVMYNEVVDYLREWVDNNQDTVMIGTADHECGGLTLGGIVTTGEYQYNPEPLAAAKHSSSYLAAQWTKYNGSDPDGFLTDLFAQYGINDANSTEISVAKANKGNTNFIDTHIGQAMGRRAMIKWGSGGHSAVDVNLIGYGPNIERMTGNRDNTEVGQFITDQLGLDLPSATNLLNDKKNEQWLVEKVGRDKVENGVKNVKKRRAHHHN</sequence>
<dbReference type="SMART" id="SM00098">
    <property type="entry name" value="alkPPc"/>
    <property type="match status" value="1"/>
</dbReference>
<keyword evidence="4 9" id="KW-0479">Metal-binding</keyword>
<evidence type="ECO:0000256" key="5">
    <source>
        <dbReference type="ARBA" id="ARBA00022801"/>
    </source>
</evidence>
<evidence type="ECO:0000256" key="2">
    <source>
        <dbReference type="ARBA" id="ARBA00012647"/>
    </source>
</evidence>
<evidence type="ECO:0000256" key="8">
    <source>
        <dbReference type="PIRSR" id="PIRSR601952-1"/>
    </source>
</evidence>
<proteinExistence type="inferred from homology"/>
<keyword evidence="3" id="KW-0597">Phosphoprotein</keyword>
<evidence type="ECO:0000256" key="4">
    <source>
        <dbReference type="ARBA" id="ARBA00022723"/>
    </source>
</evidence>
<protein>
    <recommendedName>
        <fullName evidence="2 11">Alkaline phosphatase</fullName>
        <ecNumber evidence="2 11">3.1.3.1</ecNumber>
    </recommendedName>
</protein>
<feature type="binding site" evidence="9">
    <location>
        <position position="416"/>
    </location>
    <ligand>
        <name>Mg(2+)</name>
        <dbReference type="ChEBI" id="CHEBI:18420"/>
    </ligand>
</feature>
<dbReference type="SUPFAM" id="SSF53649">
    <property type="entry name" value="Alkaline phosphatase-like"/>
    <property type="match status" value="1"/>
</dbReference>
<comment type="cofactor">
    <cofactor evidence="9">
        <name>Mg(2+)</name>
        <dbReference type="ChEBI" id="CHEBI:18420"/>
    </cofactor>
    <text evidence="9">Binds 1 Mg(2+) ion.</text>
</comment>
<dbReference type="PANTHER" id="PTHR11596:SF5">
    <property type="entry name" value="ALKALINE PHOSPHATASE"/>
    <property type="match status" value="1"/>
</dbReference>
<dbReference type="Pfam" id="PF00245">
    <property type="entry name" value="Alk_phosphatase"/>
    <property type="match status" value="1"/>
</dbReference>
<evidence type="ECO:0000313" key="14">
    <source>
        <dbReference type="EMBL" id="CAE6472103.1"/>
    </source>
</evidence>
<evidence type="ECO:0000256" key="7">
    <source>
        <dbReference type="ARBA" id="ARBA00022842"/>
    </source>
</evidence>
<feature type="active site" description="Phosphoserine intermediate" evidence="8">
    <location>
        <position position="224"/>
    </location>
</feature>
<evidence type="ECO:0000256" key="11">
    <source>
        <dbReference type="RuleBase" id="RU003947"/>
    </source>
</evidence>
<evidence type="ECO:0000256" key="10">
    <source>
        <dbReference type="RuleBase" id="RU003946"/>
    </source>
</evidence>
<dbReference type="GO" id="GO:0000329">
    <property type="term" value="C:fungal-type vacuole membrane"/>
    <property type="evidence" value="ECO:0007669"/>
    <property type="project" value="TreeGrafter"/>
</dbReference>
<dbReference type="AlphaFoldDB" id="A0A8H3C3R9"/>
<feature type="binding site" evidence="9">
    <location>
        <position position="425"/>
    </location>
    <ligand>
        <name>Zn(2+)</name>
        <dbReference type="ChEBI" id="CHEBI:29105"/>
        <label>2</label>
    </ligand>
</feature>
<comment type="caution">
    <text evidence="14">The sequence shown here is derived from an EMBL/GenBank/DDBJ whole genome shotgun (WGS) entry which is preliminary data.</text>
</comment>
<comment type="catalytic activity">
    <reaction evidence="11">
        <text>a phosphate monoester + H2O = an alcohol + phosphate</text>
        <dbReference type="Rhea" id="RHEA:15017"/>
        <dbReference type="ChEBI" id="CHEBI:15377"/>
        <dbReference type="ChEBI" id="CHEBI:30879"/>
        <dbReference type="ChEBI" id="CHEBI:43474"/>
        <dbReference type="ChEBI" id="CHEBI:67140"/>
        <dbReference type="EC" id="3.1.3.1"/>
    </reaction>
</comment>
<dbReference type="EMBL" id="CAJMWY010001642">
    <property type="protein sequence ID" value="CAE6472103.1"/>
    <property type="molecule type" value="Genomic_DNA"/>
</dbReference>
<dbReference type="CDD" id="cd16012">
    <property type="entry name" value="ALP"/>
    <property type="match status" value="1"/>
</dbReference>
<dbReference type="PANTHER" id="PTHR11596">
    <property type="entry name" value="ALKALINE PHOSPHATASE"/>
    <property type="match status" value="1"/>
</dbReference>
<gene>
    <name evidence="14" type="ORF">RDB_LOCUS84273</name>
</gene>
<dbReference type="EC" id="3.1.3.1" evidence="2 11"/>
<feature type="binding site" evidence="9">
    <location>
        <position position="275"/>
    </location>
    <ligand>
        <name>Mg(2+)</name>
        <dbReference type="ChEBI" id="CHEBI:18420"/>
    </ligand>
</feature>
<dbReference type="GO" id="GO:0046872">
    <property type="term" value="F:metal ion binding"/>
    <property type="evidence" value="ECO:0007669"/>
    <property type="project" value="UniProtKB-KW"/>
</dbReference>
<comment type="similarity">
    <text evidence="1 10">Belongs to the alkaline phosphatase family.</text>
</comment>
<evidence type="ECO:0000256" key="9">
    <source>
        <dbReference type="PIRSR" id="PIRSR601952-2"/>
    </source>
</evidence>
<dbReference type="Gene3D" id="1.10.60.40">
    <property type="match status" value="1"/>
</dbReference>
<feature type="binding site" evidence="9">
    <location>
        <position position="277"/>
    </location>
    <ligand>
        <name>Mg(2+)</name>
        <dbReference type="ChEBI" id="CHEBI:18420"/>
    </ligand>
</feature>
<evidence type="ECO:0000256" key="13">
    <source>
        <dbReference type="SAM" id="SignalP"/>
    </source>
</evidence>
<feature type="binding site" evidence="9">
    <location>
        <position position="564"/>
    </location>
    <ligand>
        <name>Zn(2+)</name>
        <dbReference type="ChEBI" id="CHEBI:29105"/>
        <label>2</label>
    </ligand>
</feature>
<evidence type="ECO:0000256" key="1">
    <source>
        <dbReference type="ARBA" id="ARBA00005984"/>
    </source>
</evidence>
<comment type="cofactor">
    <cofactor evidence="9">
        <name>Zn(2+)</name>
        <dbReference type="ChEBI" id="CHEBI:29105"/>
    </cofactor>
    <text evidence="9">Binds 2 Zn(2+) ions.</text>
</comment>
<dbReference type="GO" id="GO:0004035">
    <property type="term" value="F:alkaline phosphatase activity"/>
    <property type="evidence" value="ECO:0007669"/>
    <property type="project" value="UniProtKB-EC"/>
</dbReference>
<dbReference type="InterPro" id="IPR017850">
    <property type="entry name" value="Alkaline_phosphatase_core_sf"/>
</dbReference>